<name>A0ABQ8U399_PERAM</name>
<feature type="compositionally biased region" description="Basic residues" evidence="1">
    <location>
        <begin position="75"/>
        <end position="86"/>
    </location>
</feature>
<gene>
    <name evidence="2" type="ORF">ANN_03799</name>
</gene>
<comment type="caution">
    <text evidence="2">The sequence shown here is derived from an EMBL/GenBank/DDBJ whole genome shotgun (WGS) entry which is preliminary data.</text>
</comment>
<protein>
    <submittedName>
        <fullName evidence="2">Uncharacterized protein</fullName>
    </submittedName>
</protein>
<accession>A0ABQ8U399</accession>
<sequence length="164" mass="19010">MGESRNAYRVLVGRPEEKRPLGRQRRRWEDDINMDLREIGYDGIHWINLAQDRQSIYIDVRFELTTSVPQERRSRGARRNGARRRGERANAAREWSESARAIAAYAVNGERTFPTLREVRRSGDIQIILYTPVEISRNYDFAIKEEAPANSSSFSVIQSVSKPE</sequence>
<evidence type="ECO:0000313" key="2">
    <source>
        <dbReference type="EMBL" id="KAJ4452281.1"/>
    </source>
</evidence>
<dbReference type="Proteomes" id="UP001148838">
    <property type="component" value="Unassembled WGS sequence"/>
</dbReference>
<evidence type="ECO:0000256" key="1">
    <source>
        <dbReference type="SAM" id="MobiDB-lite"/>
    </source>
</evidence>
<keyword evidence="3" id="KW-1185">Reference proteome</keyword>
<dbReference type="EMBL" id="JAJSOF020000001">
    <property type="protein sequence ID" value="KAJ4452281.1"/>
    <property type="molecule type" value="Genomic_DNA"/>
</dbReference>
<reference evidence="2 3" key="1">
    <citation type="journal article" date="2022" name="Allergy">
        <title>Genome assembly and annotation of Periplaneta americana reveal a comprehensive cockroach allergen profile.</title>
        <authorList>
            <person name="Wang L."/>
            <person name="Xiong Q."/>
            <person name="Saelim N."/>
            <person name="Wang L."/>
            <person name="Nong W."/>
            <person name="Wan A.T."/>
            <person name="Shi M."/>
            <person name="Liu X."/>
            <person name="Cao Q."/>
            <person name="Hui J.H.L."/>
            <person name="Sookrung N."/>
            <person name="Leung T.F."/>
            <person name="Tungtrongchitr A."/>
            <person name="Tsui S.K.W."/>
        </authorList>
    </citation>
    <scope>NUCLEOTIDE SEQUENCE [LARGE SCALE GENOMIC DNA]</scope>
    <source>
        <strain evidence="2">PWHHKU_190912</strain>
    </source>
</reference>
<feature type="region of interest" description="Disordered" evidence="1">
    <location>
        <begin position="70"/>
        <end position="90"/>
    </location>
</feature>
<evidence type="ECO:0000313" key="3">
    <source>
        <dbReference type="Proteomes" id="UP001148838"/>
    </source>
</evidence>
<proteinExistence type="predicted"/>
<organism evidence="2 3">
    <name type="scientific">Periplaneta americana</name>
    <name type="common">American cockroach</name>
    <name type="synonym">Blatta americana</name>
    <dbReference type="NCBI Taxonomy" id="6978"/>
    <lineage>
        <taxon>Eukaryota</taxon>
        <taxon>Metazoa</taxon>
        <taxon>Ecdysozoa</taxon>
        <taxon>Arthropoda</taxon>
        <taxon>Hexapoda</taxon>
        <taxon>Insecta</taxon>
        <taxon>Pterygota</taxon>
        <taxon>Neoptera</taxon>
        <taxon>Polyneoptera</taxon>
        <taxon>Dictyoptera</taxon>
        <taxon>Blattodea</taxon>
        <taxon>Blattoidea</taxon>
        <taxon>Blattidae</taxon>
        <taxon>Blattinae</taxon>
        <taxon>Periplaneta</taxon>
    </lineage>
</organism>